<dbReference type="EMBL" id="CALNXK010000513">
    <property type="protein sequence ID" value="CAH3186952.1"/>
    <property type="molecule type" value="Genomic_DNA"/>
</dbReference>
<protein>
    <recommendedName>
        <fullName evidence="1">Integrase core domain-containing protein</fullName>
    </recommendedName>
</protein>
<keyword evidence="3" id="KW-1185">Reference proteome</keyword>
<organism evidence="2 3">
    <name type="scientific">Porites lobata</name>
    <dbReference type="NCBI Taxonomy" id="104759"/>
    <lineage>
        <taxon>Eukaryota</taxon>
        <taxon>Metazoa</taxon>
        <taxon>Cnidaria</taxon>
        <taxon>Anthozoa</taxon>
        <taxon>Hexacorallia</taxon>
        <taxon>Scleractinia</taxon>
        <taxon>Fungiina</taxon>
        <taxon>Poritidae</taxon>
        <taxon>Porites</taxon>
    </lineage>
</organism>
<feature type="domain" description="Integrase core" evidence="1">
    <location>
        <begin position="127"/>
        <end position="302"/>
    </location>
</feature>
<evidence type="ECO:0000259" key="1">
    <source>
        <dbReference type="Pfam" id="PF24764"/>
    </source>
</evidence>
<evidence type="ECO:0000313" key="3">
    <source>
        <dbReference type="Proteomes" id="UP001159405"/>
    </source>
</evidence>
<accession>A0ABN8S5F8</accession>
<dbReference type="Pfam" id="PF24764">
    <property type="entry name" value="rva_4"/>
    <property type="match status" value="1"/>
</dbReference>
<dbReference type="PANTHER" id="PTHR46791">
    <property type="entry name" value="EXPRESSED PROTEIN"/>
    <property type="match status" value="1"/>
</dbReference>
<sequence>TGQGRKRYEITKEQLEHLRSLYFSWEAIAGILQVSLSTLQRRRRELGVNTPAYSEISDDELDEIYRSVTGSSSTGPLTPNIGRRRFIGALGSRGWSIQRWIVSDCLRRMDPVGTALRWRMTIHRRKYYVPTPNSLWHIDSGHKLIRYKLITHVCIDGKTRLILYAACRDNNKAETVLSLFQNANYHVGAYMIQHRGPGRGSIITGSSVHNSRVERTHRDVYSGVLAFYSRVFQQLEDEGNLDVLNDVHIFSSHHIYIPRIQNSLEELVSQMNNWPVSTERNHSPLQMWERGMLENLRSGHTALSEAETEHLGVDPDGVLSVEVEEYQIEIDPPLVSLSEEQKGELPDPLTNDGNSGKDIYLQCIEVIHGFLCSS</sequence>
<evidence type="ECO:0000313" key="2">
    <source>
        <dbReference type="EMBL" id="CAH3186952.1"/>
    </source>
</evidence>
<dbReference type="InterPro" id="IPR058913">
    <property type="entry name" value="Integrase_dom_put"/>
</dbReference>
<comment type="caution">
    <text evidence="2">The sequence shown here is derived from an EMBL/GenBank/DDBJ whole genome shotgun (WGS) entry which is preliminary data.</text>
</comment>
<name>A0ABN8S5F8_9CNID</name>
<feature type="non-terminal residue" evidence="2">
    <location>
        <position position="1"/>
    </location>
</feature>
<reference evidence="2 3" key="1">
    <citation type="submission" date="2022-05" db="EMBL/GenBank/DDBJ databases">
        <authorList>
            <consortium name="Genoscope - CEA"/>
            <person name="William W."/>
        </authorList>
    </citation>
    <scope>NUCLEOTIDE SEQUENCE [LARGE SCALE GENOMIC DNA]</scope>
</reference>
<proteinExistence type="predicted"/>
<dbReference type="PANTHER" id="PTHR46791:SF4">
    <property type="match status" value="1"/>
</dbReference>
<dbReference type="Proteomes" id="UP001159405">
    <property type="component" value="Unassembled WGS sequence"/>
</dbReference>
<gene>
    <name evidence="2" type="ORF">PLOB_00036498</name>
</gene>